<name>F6DSI0_DESRL</name>
<dbReference type="HOGENOM" id="CLU_1560464_0_0_9"/>
<protein>
    <submittedName>
        <fullName evidence="1">Uncharacterized protein</fullName>
    </submittedName>
</protein>
<dbReference type="Proteomes" id="UP000009234">
    <property type="component" value="Chromosome"/>
</dbReference>
<reference evidence="2" key="1">
    <citation type="submission" date="2011-05" db="EMBL/GenBank/DDBJ databases">
        <title>Complete sequence of Desulfotomaculum ruminis DSM 2154.</title>
        <authorList>
            <person name="Lucas S."/>
            <person name="Copeland A."/>
            <person name="Lapidus A."/>
            <person name="Cheng J.-F."/>
            <person name="Goodwin L."/>
            <person name="Pitluck S."/>
            <person name="Lu M."/>
            <person name="Detter J.C."/>
            <person name="Han C."/>
            <person name="Tapia R."/>
            <person name="Land M."/>
            <person name="Hauser L."/>
            <person name="Kyrpides N."/>
            <person name="Ivanova N."/>
            <person name="Mikhailova N."/>
            <person name="Pagani I."/>
            <person name="Stams A.J.M."/>
            <person name="Plugge C.M."/>
            <person name="Muyzer G."/>
            <person name="Kuever J."/>
            <person name="Parshina S.N."/>
            <person name="Ivanova A.E."/>
            <person name="Nazina T.N."/>
            <person name="Brambilla E."/>
            <person name="Spring S."/>
            <person name="Klenk H.-P."/>
            <person name="Woyke T."/>
        </authorList>
    </citation>
    <scope>NUCLEOTIDE SEQUENCE [LARGE SCALE GENOMIC DNA]</scope>
    <source>
        <strain evidence="2">ATCC 23193 / DSM 2154 / NCIB 8452 / DL</strain>
    </source>
</reference>
<evidence type="ECO:0000313" key="2">
    <source>
        <dbReference type="Proteomes" id="UP000009234"/>
    </source>
</evidence>
<accession>F6DSI0</accession>
<dbReference type="OrthoDB" id="1786284at2"/>
<keyword evidence="2" id="KW-1185">Reference proteome</keyword>
<dbReference type="RefSeq" id="WP_013842822.1">
    <property type="nucleotide sequence ID" value="NC_015589.1"/>
</dbReference>
<sequence length="172" mass="19392">MSGEKSSCGCGSRPRKISKGLLTRVANYIRDKSMDGYCEKSVEQIADEMGLLLPSILVDALEQLEQKGTIQVKVRGRELTDPSTFVYIGDDEVTRLLSTTVLLGKDLESSLKDNPQFMEYKQKVNEMINIMEQQTQDVQEHQAFKNGVVKQYEAQDGVYHIISKTKLNISLK</sequence>
<organism evidence="1 2">
    <name type="scientific">Desulforamulus ruminis (strain ATCC 23193 / DSM 2154 / NCIMB 8452 / DL)</name>
    <name type="common">Desulfotomaculum ruminis</name>
    <dbReference type="NCBI Taxonomy" id="696281"/>
    <lineage>
        <taxon>Bacteria</taxon>
        <taxon>Bacillati</taxon>
        <taxon>Bacillota</taxon>
        <taxon>Clostridia</taxon>
        <taxon>Eubacteriales</taxon>
        <taxon>Peptococcaceae</taxon>
        <taxon>Desulforamulus</taxon>
    </lineage>
</organism>
<dbReference type="AlphaFoldDB" id="F6DSI0"/>
<reference evidence="1 2" key="2">
    <citation type="journal article" date="2012" name="Stand. Genomic Sci.">
        <title>Complete genome sequence of the sulfate-reducing firmicute Desulfotomaculum ruminis type strain (DL(T)).</title>
        <authorList>
            <person name="Spring S."/>
            <person name="Visser M."/>
            <person name="Lu M."/>
            <person name="Copeland A."/>
            <person name="Lapidus A."/>
            <person name="Lucas S."/>
            <person name="Cheng J.F."/>
            <person name="Han C."/>
            <person name="Tapia R."/>
            <person name="Goodwin L.A."/>
            <person name="Pitluck S."/>
            <person name="Ivanova N."/>
            <person name="Land M."/>
            <person name="Hauser L."/>
            <person name="Larimer F."/>
            <person name="Rohde M."/>
            <person name="Goker M."/>
            <person name="Detter J.C."/>
            <person name="Kyrpides N.C."/>
            <person name="Woyke T."/>
            <person name="Schaap P.J."/>
            <person name="Plugge C.M."/>
            <person name="Muyzer G."/>
            <person name="Kuever J."/>
            <person name="Pereira I.A."/>
            <person name="Parshina S.N."/>
            <person name="Bernier-Latmani R."/>
            <person name="Stams A.J."/>
            <person name="Klenk H.P."/>
        </authorList>
    </citation>
    <scope>NUCLEOTIDE SEQUENCE [LARGE SCALE GENOMIC DNA]</scope>
    <source>
        <strain evidence="2">ATCC 23193 / DSM 2154 / NCIB 8452 / DL</strain>
    </source>
</reference>
<evidence type="ECO:0000313" key="1">
    <source>
        <dbReference type="EMBL" id="AEG61070.1"/>
    </source>
</evidence>
<dbReference type="KEGG" id="dru:Desru_2856"/>
<dbReference type="EMBL" id="CP002780">
    <property type="protein sequence ID" value="AEG61070.1"/>
    <property type="molecule type" value="Genomic_DNA"/>
</dbReference>
<gene>
    <name evidence="1" type="ordered locus">Desru_2856</name>
</gene>
<proteinExistence type="predicted"/>